<organism evidence="2 3">
    <name type="scientific">Candidatus Desulfatibia profunda</name>
    <dbReference type="NCBI Taxonomy" id="2841695"/>
    <lineage>
        <taxon>Bacteria</taxon>
        <taxon>Pseudomonadati</taxon>
        <taxon>Thermodesulfobacteriota</taxon>
        <taxon>Desulfobacteria</taxon>
        <taxon>Desulfobacterales</taxon>
        <taxon>Desulfobacterales incertae sedis</taxon>
        <taxon>Candidatus Desulfatibia</taxon>
    </lineage>
</organism>
<evidence type="ECO:0000259" key="1">
    <source>
        <dbReference type="Pfam" id="PF09851"/>
    </source>
</evidence>
<dbReference type="EMBL" id="JACNJH010000199">
    <property type="protein sequence ID" value="MBC8362522.1"/>
    <property type="molecule type" value="Genomic_DNA"/>
</dbReference>
<gene>
    <name evidence="2" type="ORF">H8E23_14115</name>
</gene>
<evidence type="ECO:0000313" key="2">
    <source>
        <dbReference type="EMBL" id="MBC8362522.1"/>
    </source>
</evidence>
<dbReference type="Pfam" id="PF09851">
    <property type="entry name" value="SHOCT"/>
    <property type="match status" value="1"/>
</dbReference>
<accession>A0A8J6NM39</accession>
<protein>
    <submittedName>
        <fullName evidence="2">SHOCT domain-containing protein</fullName>
    </submittedName>
</protein>
<sequence length="198" mass="22451">MTEGIIEDFHSDVTIQLVNENTPEDVIPTGKRLFDNKDSKCGKIECAELHLWTGQLIEILEGELKKRGIKVAPDAEKVLKIKIKDINFYLPFMGFHVRAWVDFNVDVGGVYSKSFIGRGKSGGTGLRAYGNAMLWSAVEILNDPDIQKYIREPIEKAITPAKDDDVEDKLEKLKTLFDKGLITQEEYDSKKTELLEKF</sequence>
<feature type="domain" description="SHOCT" evidence="1">
    <location>
        <begin position="168"/>
        <end position="195"/>
    </location>
</feature>
<evidence type="ECO:0000313" key="3">
    <source>
        <dbReference type="Proteomes" id="UP000603434"/>
    </source>
</evidence>
<name>A0A8J6NM39_9BACT</name>
<proteinExistence type="predicted"/>
<dbReference type="Proteomes" id="UP000603434">
    <property type="component" value="Unassembled WGS sequence"/>
</dbReference>
<reference evidence="2 3" key="1">
    <citation type="submission" date="2020-08" db="EMBL/GenBank/DDBJ databases">
        <title>Bridging the membrane lipid divide: bacteria of the FCB group superphylum have the potential to synthesize archaeal ether lipids.</title>
        <authorList>
            <person name="Villanueva L."/>
            <person name="Von Meijenfeldt F.A.B."/>
            <person name="Westbye A.B."/>
            <person name="Yadav S."/>
            <person name="Hopmans E.C."/>
            <person name="Dutilh B.E."/>
            <person name="Sinninghe Damste J.S."/>
        </authorList>
    </citation>
    <scope>NUCLEOTIDE SEQUENCE [LARGE SCALE GENOMIC DNA]</scope>
    <source>
        <strain evidence="2">NIOZ-UU30</strain>
    </source>
</reference>
<dbReference type="AlphaFoldDB" id="A0A8J6NM39"/>
<dbReference type="InterPro" id="IPR018649">
    <property type="entry name" value="SHOCT"/>
</dbReference>
<comment type="caution">
    <text evidence="2">The sequence shown here is derived from an EMBL/GenBank/DDBJ whole genome shotgun (WGS) entry which is preliminary data.</text>
</comment>